<feature type="domain" description="Low molecular weight protein antigen 6 PH" evidence="2">
    <location>
        <begin position="60"/>
        <end position="137"/>
    </location>
</feature>
<proteinExistence type="predicted"/>
<evidence type="ECO:0000259" key="2">
    <source>
        <dbReference type="Pfam" id="PF10756"/>
    </source>
</evidence>
<sequence length="142" mass="15000">MSAAVRQWSPPPAGIAGAGLAGMILLVVGLAVVTDPPGRILVTLAGAGLAVFAAVSWRARPRLAVDDGALVVRGWLRVHRVPRTEITLIRVTEFARIGRTTRLLEIEATQDRLWVLSRWDLGTDPVAVLDALTDAGYAGAGS</sequence>
<dbReference type="Pfam" id="PF10756">
    <property type="entry name" value="bPH_6"/>
    <property type="match status" value="1"/>
</dbReference>
<name>A0AA91PDI3_9MYCO</name>
<reference evidence="3 4" key="1">
    <citation type="submission" date="2017-04" db="EMBL/GenBank/DDBJ databases">
        <title>The new phylogeny of genus Mycobacterium.</title>
        <authorList>
            <person name="Tortoli E."/>
            <person name="Trovato A."/>
            <person name="Cirillo D.M."/>
        </authorList>
    </citation>
    <scope>NUCLEOTIDE SEQUENCE [LARGE SCALE GENOMIC DNA]</scope>
    <source>
        <strain evidence="3 4">KCTC 19819</strain>
    </source>
</reference>
<keyword evidence="1" id="KW-1133">Transmembrane helix</keyword>
<dbReference type="InterPro" id="IPR019692">
    <property type="entry name" value="CFP-6_PH"/>
</dbReference>
<gene>
    <name evidence="3" type="ORF">B8W67_12325</name>
</gene>
<accession>A0AA91PDI3</accession>
<dbReference type="RefSeq" id="WP_085304214.1">
    <property type="nucleotide sequence ID" value="NZ_AP022594.1"/>
</dbReference>
<keyword evidence="1" id="KW-0812">Transmembrane</keyword>
<feature type="transmembrane region" description="Helical" evidence="1">
    <location>
        <begin position="40"/>
        <end position="57"/>
    </location>
</feature>
<evidence type="ECO:0000313" key="3">
    <source>
        <dbReference type="EMBL" id="OSC33156.1"/>
    </source>
</evidence>
<organism evidence="3 4">
    <name type="scientific">Mycolicibacillus koreensis</name>
    <dbReference type="NCBI Taxonomy" id="1069220"/>
    <lineage>
        <taxon>Bacteria</taxon>
        <taxon>Bacillati</taxon>
        <taxon>Actinomycetota</taxon>
        <taxon>Actinomycetes</taxon>
        <taxon>Mycobacteriales</taxon>
        <taxon>Mycobacteriaceae</taxon>
        <taxon>Mycolicibacillus</taxon>
    </lineage>
</organism>
<protein>
    <recommendedName>
        <fullName evidence="2">Low molecular weight protein antigen 6 PH domain-containing protein</fullName>
    </recommendedName>
</protein>
<keyword evidence="1" id="KW-0472">Membrane</keyword>
<dbReference type="AlphaFoldDB" id="A0AA91PDI3"/>
<dbReference type="Proteomes" id="UP000193577">
    <property type="component" value="Unassembled WGS sequence"/>
</dbReference>
<dbReference type="EMBL" id="NCXO01000026">
    <property type="protein sequence ID" value="OSC33156.1"/>
    <property type="molecule type" value="Genomic_DNA"/>
</dbReference>
<comment type="caution">
    <text evidence="3">The sequence shown here is derived from an EMBL/GenBank/DDBJ whole genome shotgun (WGS) entry which is preliminary data.</text>
</comment>
<evidence type="ECO:0000256" key="1">
    <source>
        <dbReference type="SAM" id="Phobius"/>
    </source>
</evidence>
<keyword evidence="4" id="KW-1185">Reference proteome</keyword>
<evidence type="ECO:0000313" key="4">
    <source>
        <dbReference type="Proteomes" id="UP000193577"/>
    </source>
</evidence>
<feature type="transmembrane region" description="Helical" evidence="1">
    <location>
        <begin position="12"/>
        <end position="34"/>
    </location>
</feature>